<name>A0ABN8YEE1_RANTA</name>
<dbReference type="EMBL" id="OX459955">
    <property type="protein sequence ID" value="CAI9159380.1"/>
    <property type="molecule type" value="Genomic_DNA"/>
</dbReference>
<gene>
    <name evidence="2" type="ORF">MRATA1EN1_LOCUS8342</name>
</gene>
<protein>
    <submittedName>
        <fullName evidence="2">Uncharacterized protein</fullName>
    </submittedName>
</protein>
<keyword evidence="3" id="KW-1185">Reference proteome</keyword>
<evidence type="ECO:0000313" key="2">
    <source>
        <dbReference type="EMBL" id="CAI9159380.1"/>
    </source>
</evidence>
<proteinExistence type="predicted"/>
<feature type="compositionally biased region" description="Polar residues" evidence="1">
    <location>
        <begin position="191"/>
        <end position="203"/>
    </location>
</feature>
<evidence type="ECO:0000256" key="1">
    <source>
        <dbReference type="SAM" id="MobiDB-lite"/>
    </source>
</evidence>
<feature type="region of interest" description="Disordered" evidence="1">
    <location>
        <begin position="149"/>
        <end position="203"/>
    </location>
</feature>
<organism evidence="2 3">
    <name type="scientific">Rangifer tarandus platyrhynchus</name>
    <name type="common">Svalbard reindeer</name>
    <dbReference type="NCBI Taxonomy" id="3082113"/>
    <lineage>
        <taxon>Eukaryota</taxon>
        <taxon>Metazoa</taxon>
        <taxon>Chordata</taxon>
        <taxon>Craniata</taxon>
        <taxon>Vertebrata</taxon>
        <taxon>Euteleostomi</taxon>
        <taxon>Mammalia</taxon>
        <taxon>Eutheria</taxon>
        <taxon>Laurasiatheria</taxon>
        <taxon>Artiodactyla</taxon>
        <taxon>Ruminantia</taxon>
        <taxon>Pecora</taxon>
        <taxon>Cervidae</taxon>
        <taxon>Odocoileinae</taxon>
        <taxon>Rangifer</taxon>
    </lineage>
</organism>
<sequence length="203" mass="22405">MSELCRVAPWEDRHRQSTLLPSTLGSRCLRSERRHPLRQAVAAERVILVPLRIAPEQSSPRCSCQGQLLAEAKARHRASQSLKSRSNVEERELTRARALYVPGGVSGTPAGLRIAHCLGPESRRFPPHSYFGNRNSDVWVEEDKPRAWRQAGRGAGRRLRAEAAPSGLLRTQAPSRGPGGCRLKEPPLSTLRVSKNQTQGGEA</sequence>
<evidence type="ECO:0000313" key="3">
    <source>
        <dbReference type="Proteomes" id="UP001176941"/>
    </source>
</evidence>
<reference evidence="2" key="1">
    <citation type="submission" date="2023-04" db="EMBL/GenBank/DDBJ databases">
        <authorList>
            <consortium name="ELIXIR-Norway"/>
        </authorList>
    </citation>
    <scope>NUCLEOTIDE SEQUENCE [LARGE SCALE GENOMIC DNA]</scope>
</reference>
<dbReference type="Proteomes" id="UP001176941">
    <property type="component" value="Chromosome 19"/>
</dbReference>
<accession>A0ABN8YEE1</accession>